<dbReference type="EMBL" id="LAZR01000034">
    <property type="protein sequence ID" value="KKO01663.1"/>
    <property type="molecule type" value="Genomic_DNA"/>
</dbReference>
<protein>
    <recommendedName>
        <fullName evidence="2">3-phosphoglycerate kinase</fullName>
    </recommendedName>
</protein>
<accession>A0A0F9VP13</accession>
<name>A0A0F9VP13_9ZZZZ</name>
<evidence type="ECO:0000313" key="1">
    <source>
        <dbReference type="EMBL" id="KKO01663.1"/>
    </source>
</evidence>
<reference evidence="1" key="1">
    <citation type="journal article" date="2015" name="Nature">
        <title>Complex archaea that bridge the gap between prokaryotes and eukaryotes.</title>
        <authorList>
            <person name="Spang A."/>
            <person name="Saw J.H."/>
            <person name="Jorgensen S.L."/>
            <person name="Zaremba-Niedzwiedzka K."/>
            <person name="Martijn J."/>
            <person name="Lind A.E."/>
            <person name="van Eijk R."/>
            <person name="Schleper C."/>
            <person name="Guy L."/>
            <person name="Ettema T.J."/>
        </authorList>
    </citation>
    <scope>NUCLEOTIDE SEQUENCE</scope>
</reference>
<sequence>MSCFRPLLLLSCLFPAVAMASYPIDVEVNADGVTISATSDDVSNIATVTVSNNGTNAAECEATFISGPERPFPRRTILDAGESTVLTQPFERAVTRVRVTLNCKAK</sequence>
<organism evidence="1">
    <name type="scientific">marine sediment metagenome</name>
    <dbReference type="NCBI Taxonomy" id="412755"/>
    <lineage>
        <taxon>unclassified sequences</taxon>
        <taxon>metagenomes</taxon>
        <taxon>ecological metagenomes</taxon>
    </lineage>
</organism>
<evidence type="ECO:0008006" key="2">
    <source>
        <dbReference type="Google" id="ProtNLM"/>
    </source>
</evidence>
<gene>
    <name evidence="1" type="ORF">LCGC14_0114720</name>
</gene>
<comment type="caution">
    <text evidence="1">The sequence shown here is derived from an EMBL/GenBank/DDBJ whole genome shotgun (WGS) entry which is preliminary data.</text>
</comment>
<proteinExistence type="predicted"/>
<dbReference type="AlphaFoldDB" id="A0A0F9VP13"/>